<accession>A0A9D5LWU6</accession>
<protein>
    <submittedName>
        <fullName evidence="1">Uncharacterized protein</fullName>
    </submittedName>
</protein>
<keyword evidence="2" id="KW-1185">Reference proteome</keyword>
<dbReference type="AlphaFoldDB" id="A0A9D5LWU6"/>
<sequence>MQLNSVEEVKKWLGSLPVMRQEMKLKIAFYQDLTQDMKKLKEAGKKHSAYYFSQIQKLEQRLRQADKDFDRMLEILEPDERLILTARYVRHILWSCIRFHVYFSERQAIRIHNRALKKLVGFTVGEEEENEKRKN</sequence>
<proteinExistence type="predicted"/>
<reference evidence="1" key="1">
    <citation type="submission" date="2020-10" db="EMBL/GenBank/DDBJ databases">
        <title>ChiBAC.</title>
        <authorList>
            <person name="Zenner C."/>
            <person name="Hitch T.C.A."/>
            <person name="Clavel T."/>
        </authorList>
    </citation>
    <scope>NUCLEOTIDE SEQUENCE</scope>
    <source>
        <strain evidence="1">DSM 107454</strain>
    </source>
</reference>
<name>A0A9D5LWU6_9FIRM</name>
<evidence type="ECO:0000313" key="2">
    <source>
        <dbReference type="Proteomes" id="UP000806542"/>
    </source>
</evidence>
<organism evidence="1 2">
    <name type="scientific">Ructibacterium gallinarum</name>
    <dbReference type="NCBI Taxonomy" id="2779355"/>
    <lineage>
        <taxon>Bacteria</taxon>
        <taxon>Bacillati</taxon>
        <taxon>Bacillota</taxon>
        <taxon>Clostridia</taxon>
        <taxon>Eubacteriales</taxon>
        <taxon>Oscillospiraceae</taxon>
        <taxon>Ructibacterium</taxon>
    </lineage>
</organism>
<dbReference type="EMBL" id="JADCKB010000002">
    <property type="protein sequence ID" value="MBE5039228.1"/>
    <property type="molecule type" value="Genomic_DNA"/>
</dbReference>
<dbReference type="RefSeq" id="WP_226391791.1">
    <property type="nucleotide sequence ID" value="NZ_JADCKB010000002.1"/>
</dbReference>
<evidence type="ECO:0000313" key="1">
    <source>
        <dbReference type="EMBL" id="MBE5039228.1"/>
    </source>
</evidence>
<dbReference type="Proteomes" id="UP000806542">
    <property type="component" value="Unassembled WGS sequence"/>
</dbReference>
<comment type="caution">
    <text evidence="1">The sequence shown here is derived from an EMBL/GenBank/DDBJ whole genome shotgun (WGS) entry which is preliminary data.</text>
</comment>
<gene>
    <name evidence="1" type="ORF">INF28_01925</name>
</gene>